<comment type="similarity">
    <text evidence="1 8">Belongs to the TRAFAC class TrmE-Era-EngA-EngB-Septin-like GTPase superfamily. TrmE GTPase family.</text>
</comment>
<keyword evidence="11" id="KW-1185">Reference proteome</keyword>
<dbReference type="GO" id="GO:0005737">
    <property type="term" value="C:cytoplasm"/>
    <property type="evidence" value="ECO:0007669"/>
    <property type="project" value="UniProtKB-SubCell"/>
</dbReference>
<protein>
    <recommendedName>
        <fullName evidence="8">tRNA modification GTPase MnmE</fullName>
        <ecNumber evidence="8">3.6.-.-</ecNumber>
    </recommendedName>
</protein>
<dbReference type="SUPFAM" id="SSF52540">
    <property type="entry name" value="P-loop containing nucleoside triphosphate hydrolases"/>
    <property type="match status" value="1"/>
</dbReference>
<evidence type="ECO:0000256" key="5">
    <source>
        <dbReference type="ARBA" id="ARBA00022842"/>
    </source>
</evidence>
<feature type="domain" description="TrmE-type G" evidence="9">
    <location>
        <begin position="218"/>
        <end position="363"/>
    </location>
</feature>
<feature type="binding site" evidence="8">
    <location>
        <position position="253"/>
    </location>
    <ligand>
        <name>Mg(2+)</name>
        <dbReference type="ChEBI" id="CHEBI:18420"/>
    </ligand>
</feature>
<comment type="subcellular location">
    <subcellularLocation>
        <location evidence="8">Cytoplasm</location>
    </subcellularLocation>
</comment>
<feature type="binding site" evidence="8">
    <location>
        <position position="121"/>
    </location>
    <ligand>
        <name>(6S)-5-formyl-5,6,7,8-tetrahydrofolate</name>
        <dbReference type="ChEBI" id="CHEBI:57457"/>
    </ligand>
</feature>
<dbReference type="PRINTS" id="PR00449">
    <property type="entry name" value="RASTRNSFRMNG"/>
</dbReference>
<evidence type="ECO:0000256" key="6">
    <source>
        <dbReference type="ARBA" id="ARBA00022958"/>
    </source>
</evidence>
<dbReference type="GO" id="GO:0003924">
    <property type="term" value="F:GTPase activity"/>
    <property type="evidence" value="ECO:0007669"/>
    <property type="project" value="UniProtKB-UniRule"/>
</dbReference>
<comment type="function">
    <text evidence="8">Exhibits a very high intrinsic GTPase hydrolysis rate. Involved in the addition of a carboxymethylaminomethyl (cmnm) group at the wobble position (U34) of certain tRNAs, forming tRNA-cmnm(5)s(2)U34.</text>
</comment>
<name>A0A2W4CF60_9HYPH</name>
<dbReference type="InterPro" id="IPR005225">
    <property type="entry name" value="Small_GTP-bd"/>
</dbReference>
<evidence type="ECO:0000256" key="2">
    <source>
        <dbReference type="ARBA" id="ARBA00022694"/>
    </source>
</evidence>
<dbReference type="HAMAP" id="MF_00379">
    <property type="entry name" value="GTPase_MnmE"/>
    <property type="match status" value="1"/>
</dbReference>
<dbReference type="Pfam" id="PF10396">
    <property type="entry name" value="TrmE_N"/>
    <property type="match status" value="1"/>
</dbReference>
<dbReference type="InterPro" id="IPR025867">
    <property type="entry name" value="MnmE_helical"/>
</dbReference>
<dbReference type="FunFam" id="3.30.1360.120:FF:000007">
    <property type="entry name" value="tRNA modification GTPase GTPBP3, mitochondrial"/>
    <property type="match status" value="1"/>
</dbReference>
<dbReference type="RefSeq" id="WP_111163157.1">
    <property type="nucleotide sequence ID" value="NZ_PCDP01000059.1"/>
</dbReference>
<dbReference type="Proteomes" id="UP000248925">
    <property type="component" value="Unassembled WGS sequence"/>
</dbReference>
<feature type="binding site" evidence="8">
    <location>
        <position position="247"/>
    </location>
    <ligand>
        <name>K(+)</name>
        <dbReference type="ChEBI" id="CHEBI:29103"/>
    </ligand>
</feature>
<gene>
    <name evidence="8" type="primary">mnmE</name>
    <name evidence="8" type="synonym">trmE</name>
    <name evidence="10" type="ORF">CPY51_26280</name>
</gene>
<evidence type="ECO:0000256" key="8">
    <source>
        <dbReference type="HAMAP-Rule" id="MF_00379"/>
    </source>
</evidence>
<comment type="cofactor">
    <cofactor evidence="8">
        <name>K(+)</name>
        <dbReference type="ChEBI" id="CHEBI:29103"/>
    </cofactor>
    <text evidence="8">Binds 1 potassium ion per subunit.</text>
</comment>
<dbReference type="Gene3D" id="3.40.50.300">
    <property type="entry name" value="P-loop containing nucleotide triphosphate hydrolases"/>
    <property type="match status" value="1"/>
</dbReference>
<feature type="binding site" evidence="8">
    <location>
        <begin position="272"/>
        <end position="275"/>
    </location>
    <ligand>
        <name>GTP</name>
        <dbReference type="ChEBI" id="CHEBI:37565"/>
    </ligand>
</feature>
<dbReference type="InterPro" id="IPR027266">
    <property type="entry name" value="TrmE/GcvT-like"/>
</dbReference>
<evidence type="ECO:0000256" key="7">
    <source>
        <dbReference type="ARBA" id="ARBA00023134"/>
    </source>
</evidence>
<feature type="binding site" evidence="8">
    <location>
        <begin position="228"/>
        <end position="233"/>
    </location>
    <ligand>
        <name>GTP</name>
        <dbReference type="ChEBI" id="CHEBI:37565"/>
    </ligand>
</feature>
<dbReference type="Gene3D" id="3.30.1360.120">
    <property type="entry name" value="Probable tRNA modification gtpase trme, domain 1"/>
    <property type="match status" value="1"/>
</dbReference>
<keyword evidence="8" id="KW-0479">Metal-binding</keyword>
<dbReference type="InterPro" id="IPR027368">
    <property type="entry name" value="MnmE_dom2"/>
</dbReference>
<dbReference type="PANTHER" id="PTHR42714:SF2">
    <property type="entry name" value="TRNA MODIFICATION GTPASE GTPBP3, MITOCHONDRIAL"/>
    <property type="match status" value="1"/>
</dbReference>
<dbReference type="GO" id="GO:0046872">
    <property type="term" value="F:metal ion binding"/>
    <property type="evidence" value="ECO:0007669"/>
    <property type="project" value="UniProtKB-KW"/>
</dbReference>
<evidence type="ECO:0000256" key="3">
    <source>
        <dbReference type="ARBA" id="ARBA00022741"/>
    </source>
</evidence>
<feature type="binding site" evidence="8">
    <location>
        <position position="232"/>
    </location>
    <ligand>
        <name>Mg(2+)</name>
        <dbReference type="ChEBI" id="CHEBI:18420"/>
    </ligand>
</feature>
<comment type="caution">
    <text evidence="10">The sequence shown here is derived from an EMBL/GenBank/DDBJ whole genome shotgun (WGS) entry which is preliminary data.</text>
</comment>
<dbReference type="GO" id="GO:0005525">
    <property type="term" value="F:GTP binding"/>
    <property type="evidence" value="ECO:0007669"/>
    <property type="project" value="UniProtKB-UniRule"/>
</dbReference>
<evidence type="ECO:0000313" key="11">
    <source>
        <dbReference type="Proteomes" id="UP000248925"/>
    </source>
</evidence>
<dbReference type="InterPro" id="IPR018948">
    <property type="entry name" value="GTP-bd_TrmE_N"/>
</dbReference>
<dbReference type="PANTHER" id="PTHR42714">
    <property type="entry name" value="TRNA MODIFICATION GTPASE GTPBP3"/>
    <property type="match status" value="1"/>
</dbReference>
<feature type="binding site" evidence="8">
    <location>
        <position position="228"/>
    </location>
    <ligand>
        <name>K(+)</name>
        <dbReference type="ChEBI" id="CHEBI:29103"/>
    </ligand>
</feature>
<feature type="binding site" evidence="8">
    <location>
        <position position="249"/>
    </location>
    <ligand>
        <name>K(+)</name>
        <dbReference type="ChEBI" id="CHEBI:29103"/>
    </ligand>
</feature>
<keyword evidence="3 8" id="KW-0547">Nucleotide-binding</keyword>
<feature type="binding site" evidence="8">
    <location>
        <begin position="247"/>
        <end position="253"/>
    </location>
    <ligand>
        <name>GTP</name>
        <dbReference type="ChEBI" id="CHEBI:37565"/>
    </ligand>
</feature>
<evidence type="ECO:0000256" key="1">
    <source>
        <dbReference type="ARBA" id="ARBA00011043"/>
    </source>
</evidence>
<keyword evidence="7 8" id="KW-0342">GTP-binding</keyword>
<sequence>MNTDSDTIFALSSGGLPSGVAVIRLSGSLTFLAAAALVGELPPPQHSSLRTIRTRNGLVLDRGLVLTFRGPASFTGEDCVELHIHGGKALVSALLKELSTFEGCRLAEHGEFSRRALENGKLDLVEIEGLADLIAAETEMQRRLAVEHSSGGLSRLYKAWADRITRARALIEAELDFADEDDVPGSVSDRVWADMAAVHDELESHLAGAAFGEIVRDGLKVVIAGAPNSGKSSLLNALAQRDVAIVTSVAGTTRDVLQVDLDIDGFAVKLFDTAGLRETDEIVESEGIRRALKTIGEADIVLSLAENGECAQENFDGFSGRVIRVGTKLDLSVDGPAEYDLRLSSKTGAGLAELRACLAQELSNLNPGHSMALPSRLRHRQLITEASRMLKSAICEQDGGLDVRAEFLRLAAQSLGRITGHVDVEDLLDVIFSEFCIGK</sequence>
<keyword evidence="5 8" id="KW-0460">Magnesium</keyword>
<evidence type="ECO:0000256" key="4">
    <source>
        <dbReference type="ARBA" id="ARBA00022801"/>
    </source>
</evidence>
<comment type="subunit">
    <text evidence="8">Homodimer. Heterotetramer of two MnmE and two MnmG subunits.</text>
</comment>
<keyword evidence="2 8" id="KW-0819">tRNA processing</keyword>
<feature type="binding site" evidence="8">
    <location>
        <position position="439"/>
    </location>
    <ligand>
        <name>(6S)-5-formyl-5,6,7,8-tetrahydrofolate</name>
        <dbReference type="ChEBI" id="CHEBI:57457"/>
    </ligand>
</feature>
<reference evidence="10 11" key="1">
    <citation type="journal article" date="2018" name="Sci. Rep.">
        <title>Rhizobium tumorigenes sp. nov., a novel plant tumorigenic bacterium isolated from cane gall tumors on thornless blackberry.</title>
        <authorList>
            <person name="Kuzmanovi N."/>
            <person name="Smalla K."/>
            <person name="Gronow S."/>
            <person name="PuBawska J."/>
        </authorList>
    </citation>
    <scope>NUCLEOTIDE SEQUENCE [LARGE SCALE GENOMIC DNA]</scope>
    <source>
        <strain evidence="10 11">CCBAU 85046</strain>
    </source>
</reference>
<dbReference type="EC" id="3.6.-.-" evidence="8"/>
<feature type="binding site" evidence="8">
    <location>
        <position position="252"/>
    </location>
    <ligand>
        <name>K(+)</name>
        <dbReference type="ChEBI" id="CHEBI:29103"/>
    </ligand>
</feature>
<dbReference type="InterPro" id="IPR031168">
    <property type="entry name" value="G_TrmE"/>
</dbReference>
<proteinExistence type="inferred from homology"/>
<dbReference type="SUPFAM" id="SSF116878">
    <property type="entry name" value="TrmE connector domain"/>
    <property type="match status" value="1"/>
</dbReference>
<keyword evidence="6 8" id="KW-0630">Potassium</keyword>
<evidence type="ECO:0000259" key="9">
    <source>
        <dbReference type="PROSITE" id="PS51709"/>
    </source>
</evidence>
<keyword evidence="4 8" id="KW-0378">Hydrolase</keyword>
<dbReference type="Pfam" id="PF01926">
    <property type="entry name" value="MMR_HSR1"/>
    <property type="match status" value="1"/>
</dbReference>
<evidence type="ECO:0000313" key="10">
    <source>
        <dbReference type="EMBL" id="PZM09778.1"/>
    </source>
</evidence>
<feature type="binding site" evidence="8">
    <location>
        <position position="24"/>
    </location>
    <ligand>
        <name>(6S)-5-formyl-5,6,7,8-tetrahydrofolate</name>
        <dbReference type="ChEBI" id="CHEBI:57457"/>
    </ligand>
</feature>
<dbReference type="CDD" id="cd04164">
    <property type="entry name" value="trmE"/>
    <property type="match status" value="1"/>
</dbReference>
<dbReference type="Gene3D" id="1.20.120.430">
    <property type="entry name" value="tRNA modification GTPase MnmE domain 2"/>
    <property type="match status" value="1"/>
</dbReference>
<dbReference type="NCBIfam" id="NF003661">
    <property type="entry name" value="PRK05291.1-3"/>
    <property type="match status" value="1"/>
</dbReference>
<dbReference type="PROSITE" id="PS51709">
    <property type="entry name" value="G_TRME"/>
    <property type="match status" value="1"/>
</dbReference>
<dbReference type="Pfam" id="PF12631">
    <property type="entry name" value="MnmE_helical"/>
    <property type="match status" value="1"/>
</dbReference>
<dbReference type="InterPro" id="IPR027417">
    <property type="entry name" value="P-loop_NTPase"/>
</dbReference>
<dbReference type="AlphaFoldDB" id="A0A2W4CF60"/>
<dbReference type="OrthoDB" id="9805918at2"/>
<feature type="binding site" evidence="8">
    <location>
        <position position="81"/>
    </location>
    <ligand>
        <name>(6S)-5-formyl-5,6,7,8-tetrahydrofolate</name>
        <dbReference type="ChEBI" id="CHEBI:57457"/>
    </ligand>
</feature>
<keyword evidence="8" id="KW-0963">Cytoplasm</keyword>
<dbReference type="GO" id="GO:0002098">
    <property type="term" value="P:tRNA wobble uridine modification"/>
    <property type="evidence" value="ECO:0007669"/>
    <property type="project" value="TreeGrafter"/>
</dbReference>
<organism evidence="10 11">
    <name type="scientific">Rhizobium tubonense</name>
    <dbReference type="NCBI Taxonomy" id="484088"/>
    <lineage>
        <taxon>Bacteria</taxon>
        <taxon>Pseudomonadati</taxon>
        <taxon>Pseudomonadota</taxon>
        <taxon>Alphaproteobacteria</taxon>
        <taxon>Hyphomicrobiales</taxon>
        <taxon>Rhizobiaceae</taxon>
        <taxon>Rhizobium/Agrobacterium group</taxon>
        <taxon>Rhizobium</taxon>
    </lineage>
</organism>
<dbReference type="GO" id="GO:0030488">
    <property type="term" value="P:tRNA methylation"/>
    <property type="evidence" value="ECO:0007669"/>
    <property type="project" value="TreeGrafter"/>
</dbReference>
<dbReference type="InterPro" id="IPR004520">
    <property type="entry name" value="GTPase_MnmE"/>
</dbReference>
<dbReference type="CDD" id="cd14858">
    <property type="entry name" value="TrmE_N"/>
    <property type="match status" value="1"/>
</dbReference>
<accession>A0A2W4CF60</accession>
<dbReference type="NCBIfam" id="TIGR00231">
    <property type="entry name" value="small_GTP"/>
    <property type="match status" value="1"/>
</dbReference>
<dbReference type="EMBL" id="PCDP01000059">
    <property type="protein sequence ID" value="PZM09778.1"/>
    <property type="molecule type" value="Genomic_DNA"/>
</dbReference>
<comment type="caution">
    <text evidence="8">Lacks conserved residue(s) required for the propagation of feature annotation.</text>
</comment>
<dbReference type="InterPro" id="IPR006073">
    <property type="entry name" value="GTP-bd"/>
</dbReference>